<dbReference type="Proteomes" id="UP000559809">
    <property type="component" value="Unassembled WGS sequence"/>
</dbReference>
<evidence type="ECO:0000256" key="2">
    <source>
        <dbReference type="PIRSR" id="PIRSR039026-1"/>
    </source>
</evidence>
<dbReference type="PIRSF" id="PIRSF039026">
    <property type="entry name" value="SiaP"/>
    <property type="match status" value="1"/>
</dbReference>
<dbReference type="InterPro" id="IPR026289">
    <property type="entry name" value="SBP_TakP-like"/>
</dbReference>
<keyword evidence="6" id="KW-1185">Reference proteome</keyword>
<gene>
    <name evidence="5" type="ORF">H0A72_00530</name>
</gene>
<feature type="binding site" evidence="3">
    <location>
        <position position="243"/>
    </location>
    <ligand>
        <name>substrate</name>
    </ligand>
</feature>
<evidence type="ECO:0000256" key="3">
    <source>
        <dbReference type="PIRSR" id="PIRSR039026-2"/>
    </source>
</evidence>
<dbReference type="GO" id="GO:0055085">
    <property type="term" value="P:transmembrane transport"/>
    <property type="evidence" value="ECO:0007669"/>
    <property type="project" value="InterPro"/>
</dbReference>
<dbReference type="GO" id="GO:0031317">
    <property type="term" value="C:tripartite ATP-independent periplasmic transporter complex"/>
    <property type="evidence" value="ECO:0007669"/>
    <property type="project" value="InterPro"/>
</dbReference>
<feature type="binding site" evidence="3">
    <location>
        <position position="218"/>
    </location>
    <ligand>
        <name>Na(+)</name>
        <dbReference type="ChEBI" id="CHEBI:29101"/>
    </ligand>
</feature>
<dbReference type="NCBIfam" id="NF037995">
    <property type="entry name" value="TRAP_S1"/>
    <property type="match status" value="1"/>
</dbReference>
<feature type="signal peptide" evidence="4">
    <location>
        <begin position="1"/>
        <end position="32"/>
    </location>
</feature>
<feature type="binding site" evidence="2">
    <location>
        <position position="180"/>
    </location>
    <ligand>
        <name>substrate</name>
    </ligand>
</feature>
<organism evidence="5 6">
    <name type="scientific">Parapusillimonas granuli</name>
    <dbReference type="NCBI Taxonomy" id="380911"/>
    <lineage>
        <taxon>Bacteria</taxon>
        <taxon>Pseudomonadati</taxon>
        <taxon>Pseudomonadota</taxon>
        <taxon>Betaproteobacteria</taxon>
        <taxon>Burkholderiales</taxon>
        <taxon>Alcaligenaceae</taxon>
        <taxon>Parapusillimonas</taxon>
    </lineage>
</organism>
<dbReference type="InterPro" id="IPR018389">
    <property type="entry name" value="DctP_fam"/>
</dbReference>
<dbReference type="InterPro" id="IPR038404">
    <property type="entry name" value="TRAP_DctP_sf"/>
</dbReference>
<sequence length="357" mass="39284">MSAFKLKSAFNKTVLAGALSLAALALSAPAGAQVKRLDLQSVFSLQVPSIGSSPVKWAERVALMTNNEIQIKVHGAGEFVPPFEVFGAVSNGSIPMGFDWIGYWSGTIPVANLIGSMPFGPDPTLFLGWMFKGGGLEIIQKAYDPHNVKILPCHLVAPEAGGWFNKEIKSVEDLKGLKMRIAGLGAKTMERLGATVQLVPAGEIFVSLERGRIDAAEFATPQLDLGLGLQKIAKYYYFPGWHQPSSWDSIIINKKVWDSFTEKQQKAMTEACYANITYNNYDQMGAQIDAIEAIEKAGVKIERFPEPVLKALQETAQQVMQQEAEKDPLFKEAYESLTAYIKRVGRWTDLQSLPRLN</sequence>
<dbReference type="PANTHER" id="PTHR33376:SF5">
    <property type="entry name" value="EXTRACYTOPLASMIC SOLUTE RECEPTOR PROTEIN"/>
    <property type="match status" value="1"/>
</dbReference>
<feature type="binding site" evidence="3">
    <location>
        <position position="217"/>
    </location>
    <ligand>
        <name>substrate</name>
    </ligand>
</feature>
<dbReference type="CDD" id="cd13604">
    <property type="entry name" value="PBP2_TRAP_ketoacid_lactate_like"/>
    <property type="match status" value="1"/>
</dbReference>
<accession>A0A853FUC1</accession>
<dbReference type="Gene3D" id="3.40.190.170">
    <property type="entry name" value="Bacterial extracellular solute-binding protein, family 7"/>
    <property type="match status" value="1"/>
</dbReference>
<dbReference type="Pfam" id="PF03480">
    <property type="entry name" value="DctP"/>
    <property type="match status" value="1"/>
</dbReference>
<protein>
    <submittedName>
        <fullName evidence="5">TRAP transporter substrate-binding protein</fullName>
    </submittedName>
</protein>
<dbReference type="AlphaFoldDB" id="A0A853FUC1"/>
<comment type="caution">
    <text evidence="5">The sequence shown here is derived from an EMBL/GenBank/DDBJ whole genome shotgun (WGS) entry which is preliminary data.</text>
</comment>
<dbReference type="RefSeq" id="WP_180152841.1">
    <property type="nucleotide sequence ID" value="NZ_JACCEM010000001.1"/>
</dbReference>
<evidence type="ECO:0000313" key="6">
    <source>
        <dbReference type="Proteomes" id="UP000559809"/>
    </source>
</evidence>
<dbReference type="PANTHER" id="PTHR33376">
    <property type="match status" value="1"/>
</dbReference>
<dbReference type="GO" id="GO:0046872">
    <property type="term" value="F:metal ion binding"/>
    <property type="evidence" value="ECO:0007669"/>
    <property type="project" value="UniProtKB-KW"/>
</dbReference>
<dbReference type="EMBL" id="JACCEM010000001">
    <property type="protein sequence ID" value="NYT47787.1"/>
    <property type="molecule type" value="Genomic_DNA"/>
</dbReference>
<keyword evidence="3" id="KW-0479">Metal-binding</keyword>
<feature type="chain" id="PRO_5032360597" evidence="4">
    <location>
        <begin position="33"/>
        <end position="357"/>
    </location>
</feature>
<dbReference type="Gene3D" id="3.40.190.10">
    <property type="entry name" value="Periplasmic binding protein-like II"/>
    <property type="match status" value="1"/>
</dbReference>
<proteinExistence type="predicted"/>
<evidence type="ECO:0000256" key="1">
    <source>
        <dbReference type="ARBA" id="ARBA00022729"/>
    </source>
</evidence>
<reference evidence="5 6" key="1">
    <citation type="submission" date="2020-07" db="EMBL/GenBank/DDBJ databases">
        <title>Taxonomic revisions and descriptions of new bacterial species based on genomic comparisons in the high-G+C-content subgroup of the family Alcaligenaceae.</title>
        <authorList>
            <person name="Szabo A."/>
            <person name="Felfoldi T."/>
        </authorList>
    </citation>
    <scope>NUCLEOTIDE SEQUENCE [LARGE SCALE GENOMIC DNA]</scope>
    <source>
        <strain evidence="5 6">LMG 24012</strain>
    </source>
</reference>
<evidence type="ECO:0000256" key="4">
    <source>
        <dbReference type="SAM" id="SignalP"/>
    </source>
</evidence>
<evidence type="ECO:0000313" key="5">
    <source>
        <dbReference type="EMBL" id="NYT47787.1"/>
    </source>
</evidence>
<keyword evidence="1 4" id="KW-0732">Signal</keyword>
<name>A0A853FUC1_9BURK</name>
<feature type="binding site" evidence="2">
    <location>
        <position position="159"/>
    </location>
    <ligand>
        <name>substrate</name>
    </ligand>
</feature>